<protein>
    <submittedName>
        <fullName evidence="1">Uncharacterized protein</fullName>
    </submittedName>
</protein>
<reference evidence="1" key="1">
    <citation type="submission" date="2023-07" db="EMBL/GenBank/DDBJ databases">
        <title>Black Yeasts Isolated from many extreme environments.</title>
        <authorList>
            <person name="Coleine C."/>
            <person name="Stajich J.E."/>
            <person name="Selbmann L."/>
        </authorList>
    </citation>
    <scope>NUCLEOTIDE SEQUENCE</scope>
    <source>
        <strain evidence="1">CCFEE 5714</strain>
    </source>
</reference>
<dbReference type="EMBL" id="JAUTXU010000111">
    <property type="protein sequence ID" value="KAK3707316.1"/>
    <property type="molecule type" value="Genomic_DNA"/>
</dbReference>
<name>A0ACC3N0L0_9PEZI</name>
<gene>
    <name evidence="1" type="ORF">LTR37_012160</name>
</gene>
<evidence type="ECO:0000313" key="2">
    <source>
        <dbReference type="Proteomes" id="UP001281147"/>
    </source>
</evidence>
<keyword evidence="2" id="KW-1185">Reference proteome</keyword>
<organism evidence="1 2">
    <name type="scientific">Vermiconidia calcicola</name>
    <dbReference type="NCBI Taxonomy" id="1690605"/>
    <lineage>
        <taxon>Eukaryota</taxon>
        <taxon>Fungi</taxon>
        <taxon>Dikarya</taxon>
        <taxon>Ascomycota</taxon>
        <taxon>Pezizomycotina</taxon>
        <taxon>Dothideomycetes</taxon>
        <taxon>Dothideomycetidae</taxon>
        <taxon>Mycosphaerellales</taxon>
        <taxon>Extremaceae</taxon>
        <taxon>Vermiconidia</taxon>
    </lineage>
</organism>
<dbReference type="Proteomes" id="UP001281147">
    <property type="component" value="Unassembled WGS sequence"/>
</dbReference>
<comment type="caution">
    <text evidence="1">The sequence shown here is derived from an EMBL/GenBank/DDBJ whole genome shotgun (WGS) entry which is preliminary data.</text>
</comment>
<accession>A0ACC3N0L0</accession>
<sequence>MYCIDLHKWKAKLRRVMVEEVEKKKKRDKEKEVKSGRRRTDIGGRDKGVRCARAKPPRKSRQLENLLTMRKEGPRIVRLPALTLAHRTALTDIEVLDA</sequence>
<proteinExistence type="predicted"/>
<evidence type="ECO:0000313" key="1">
    <source>
        <dbReference type="EMBL" id="KAK3707316.1"/>
    </source>
</evidence>